<evidence type="ECO:0000256" key="4">
    <source>
        <dbReference type="ARBA" id="ARBA00022475"/>
    </source>
</evidence>
<protein>
    <recommendedName>
        <fullName evidence="12">Innexin</fullName>
    </recommendedName>
</protein>
<dbReference type="EMBL" id="CADEPI010000184">
    <property type="protein sequence ID" value="CAB3379383.1"/>
    <property type="molecule type" value="Genomic_DNA"/>
</dbReference>
<feature type="transmembrane region" description="Helical" evidence="12">
    <location>
        <begin position="276"/>
        <end position="304"/>
    </location>
</feature>
<evidence type="ECO:0000256" key="9">
    <source>
        <dbReference type="ARBA" id="ARBA00023065"/>
    </source>
</evidence>
<dbReference type="GO" id="GO:0005243">
    <property type="term" value="F:gap junction channel activity"/>
    <property type="evidence" value="ECO:0007669"/>
    <property type="project" value="TreeGrafter"/>
</dbReference>
<evidence type="ECO:0000256" key="7">
    <source>
        <dbReference type="ARBA" id="ARBA00022949"/>
    </source>
</evidence>
<evidence type="ECO:0000256" key="10">
    <source>
        <dbReference type="ARBA" id="ARBA00023136"/>
    </source>
</evidence>
<evidence type="ECO:0000256" key="1">
    <source>
        <dbReference type="ARBA" id="ARBA00004610"/>
    </source>
</evidence>
<comment type="subcellular location">
    <subcellularLocation>
        <location evidence="1">Cell junction</location>
        <location evidence="1">Gap junction</location>
    </subcellularLocation>
    <subcellularLocation>
        <location evidence="2 12">Cell membrane</location>
        <topology evidence="2 12">Multi-pass membrane protein</topology>
    </subcellularLocation>
</comment>
<dbReference type="InterPro" id="IPR000990">
    <property type="entry name" value="Innexin"/>
</dbReference>
<dbReference type="PROSITE" id="PS51013">
    <property type="entry name" value="PANNEXIN"/>
    <property type="match status" value="1"/>
</dbReference>
<dbReference type="Proteomes" id="UP000494165">
    <property type="component" value="Unassembled WGS sequence"/>
</dbReference>
<reference evidence="14 15" key="1">
    <citation type="submission" date="2020-04" db="EMBL/GenBank/DDBJ databases">
        <authorList>
            <person name="Alioto T."/>
            <person name="Alioto T."/>
            <person name="Gomez Garrido J."/>
        </authorList>
    </citation>
    <scope>NUCLEOTIDE SEQUENCE [LARGE SCALE GENOMIC DNA]</scope>
</reference>
<comment type="function">
    <text evidence="12">Structural component of the gap junctions.</text>
</comment>
<evidence type="ECO:0000256" key="11">
    <source>
        <dbReference type="ARBA" id="ARBA00023303"/>
    </source>
</evidence>
<keyword evidence="11 12" id="KW-0407">Ion channel</keyword>
<evidence type="ECO:0000256" key="3">
    <source>
        <dbReference type="ARBA" id="ARBA00022448"/>
    </source>
</evidence>
<dbReference type="GO" id="GO:0007602">
    <property type="term" value="P:phototransduction"/>
    <property type="evidence" value="ECO:0007669"/>
    <property type="project" value="TreeGrafter"/>
</dbReference>
<keyword evidence="4" id="KW-1003">Cell membrane</keyword>
<gene>
    <name evidence="12" type="primary">inx</name>
    <name evidence="14" type="ORF">CLODIP_2_CD10383</name>
</gene>
<evidence type="ECO:0000313" key="15">
    <source>
        <dbReference type="Proteomes" id="UP000494165"/>
    </source>
</evidence>
<keyword evidence="3 12" id="KW-0813">Transport</keyword>
<evidence type="ECO:0000313" key="14">
    <source>
        <dbReference type="EMBL" id="CAB3379383.1"/>
    </source>
</evidence>
<keyword evidence="8 12" id="KW-1133">Transmembrane helix</keyword>
<dbReference type="AlphaFoldDB" id="A0A8S1DHJ1"/>
<dbReference type="GO" id="GO:0005921">
    <property type="term" value="C:gap junction"/>
    <property type="evidence" value="ECO:0007669"/>
    <property type="project" value="UniProtKB-SubCell"/>
</dbReference>
<feature type="compositionally biased region" description="Pro residues" evidence="13">
    <location>
        <begin position="370"/>
        <end position="381"/>
    </location>
</feature>
<keyword evidence="6" id="KW-0303">Gap junction</keyword>
<evidence type="ECO:0000256" key="8">
    <source>
        <dbReference type="ARBA" id="ARBA00022989"/>
    </source>
</evidence>
<feature type="region of interest" description="Disordered" evidence="13">
    <location>
        <begin position="367"/>
        <end position="400"/>
    </location>
</feature>
<dbReference type="OrthoDB" id="5867527at2759"/>
<evidence type="ECO:0000256" key="12">
    <source>
        <dbReference type="RuleBase" id="RU010713"/>
    </source>
</evidence>
<dbReference type="PANTHER" id="PTHR11893:SF37">
    <property type="entry name" value="INNEXIN INX3"/>
    <property type="match status" value="1"/>
</dbReference>
<keyword evidence="10 12" id="KW-0472">Membrane</keyword>
<comment type="similarity">
    <text evidence="12">Belongs to the pannexin family.</text>
</comment>
<evidence type="ECO:0000256" key="6">
    <source>
        <dbReference type="ARBA" id="ARBA00022868"/>
    </source>
</evidence>
<dbReference type="Pfam" id="PF00876">
    <property type="entry name" value="Innexin"/>
    <property type="match status" value="1"/>
</dbReference>
<comment type="caution">
    <text evidence="14">The sequence shown here is derived from an EMBL/GenBank/DDBJ whole genome shotgun (WGS) entry which is preliminary data.</text>
</comment>
<dbReference type="GO" id="GO:0034220">
    <property type="term" value="P:monoatomic ion transmembrane transport"/>
    <property type="evidence" value="ECO:0007669"/>
    <property type="project" value="UniProtKB-KW"/>
</dbReference>
<keyword evidence="7" id="KW-0965">Cell junction</keyword>
<accession>A0A8S1DHJ1</accession>
<sequence length="400" mass="45548">MAVIGLASAVAGFVKIRHLVDKAVIDNAIFRMHYRVTSAILFFSCVIVTANNLIGDPINCIGDGAIDRHVINTYCWITYTFTMPSHMHKPIGSSVAYPGVGPIVPGEEPIYHSYYQWVPFVLFFQGILFYGPHYIWKNYEDSKMRMLTEGLRGPLFHSVNMEERRARQKKVATYITESMHTNNTYSYWYFFCEFMNFVNVIGNIFFVNRFLGGAFLDYGTKVLQFSEMDQENRTDPMIAVFPRVTKCTFHKYGPSGSIQTHDTLCILALNILNEKIYIFLWFWFILLAVVTSVAMLLSAAVILIPNIRESAIRRKYKPLNNANNVPTLIRKTQLGDFLIVYLLGQNVSETVYTEVMEEVIQNLETINSNGPPPSVAPPTAPPGHIEMSNLYPTVEKRTDV</sequence>
<feature type="transmembrane region" description="Helical" evidence="12">
    <location>
        <begin position="36"/>
        <end position="54"/>
    </location>
</feature>
<dbReference type="PANTHER" id="PTHR11893">
    <property type="entry name" value="INNEXIN"/>
    <property type="match status" value="1"/>
</dbReference>
<feature type="transmembrane region" description="Helical" evidence="12">
    <location>
        <begin position="187"/>
        <end position="207"/>
    </location>
</feature>
<name>A0A8S1DHJ1_9INSE</name>
<dbReference type="GO" id="GO:0005886">
    <property type="term" value="C:plasma membrane"/>
    <property type="evidence" value="ECO:0007669"/>
    <property type="project" value="UniProtKB-SubCell"/>
</dbReference>
<organism evidence="14 15">
    <name type="scientific">Cloeon dipterum</name>
    <dbReference type="NCBI Taxonomy" id="197152"/>
    <lineage>
        <taxon>Eukaryota</taxon>
        <taxon>Metazoa</taxon>
        <taxon>Ecdysozoa</taxon>
        <taxon>Arthropoda</taxon>
        <taxon>Hexapoda</taxon>
        <taxon>Insecta</taxon>
        <taxon>Pterygota</taxon>
        <taxon>Palaeoptera</taxon>
        <taxon>Ephemeroptera</taxon>
        <taxon>Pisciforma</taxon>
        <taxon>Baetidae</taxon>
        <taxon>Cloeon</taxon>
    </lineage>
</organism>
<evidence type="ECO:0000256" key="13">
    <source>
        <dbReference type="SAM" id="MobiDB-lite"/>
    </source>
</evidence>
<evidence type="ECO:0000256" key="5">
    <source>
        <dbReference type="ARBA" id="ARBA00022692"/>
    </source>
</evidence>
<keyword evidence="9 12" id="KW-0406">Ion transport</keyword>
<keyword evidence="5 12" id="KW-0812">Transmembrane</keyword>
<keyword evidence="15" id="KW-1185">Reference proteome</keyword>
<proteinExistence type="inferred from homology"/>
<evidence type="ECO:0000256" key="2">
    <source>
        <dbReference type="ARBA" id="ARBA00004651"/>
    </source>
</evidence>
<dbReference type="PRINTS" id="PR01262">
    <property type="entry name" value="INNEXIN"/>
</dbReference>
<feature type="transmembrane region" description="Helical" evidence="12">
    <location>
        <begin position="114"/>
        <end position="136"/>
    </location>
</feature>